<dbReference type="InterPro" id="IPR003785">
    <property type="entry name" value="Creatininase/forma_Hydrolase"/>
</dbReference>
<keyword evidence="3 6" id="KW-0378">Hydrolase</keyword>
<gene>
    <name evidence="6" type="ORF">W5A_03099</name>
</gene>
<dbReference type="InterPro" id="IPR024087">
    <property type="entry name" value="Creatininase-like_sf"/>
</dbReference>
<comment type="caution">
    <text evidence="6">The sequence shown here is derived from an EMBL/GenBank/DDBJ whole genome shotgun (WGS) entry which is preliminary data.</text>
</comment>
<dbReference type="Proteomes" id="UP000005938">
    <property type="component" value="Unassembled WGS sequence"/>
</dbReference>
<dbReference type="STRING" id="946077.W5A_03099"/>
<dbReference type="GO" id="GO:0009231">
    <property type="term" value="P:riboflavin biosynthetic process"/>
    <property type="evidence" value="ECO:0007669"/>
    <property type="project" value="TreeGrafter"/>
</dbReference>
<dbReference type="SUPFAM" id="SSF102215">
    <property type="entry name" value="Creatininase"/>
    <property type="match status" value="1"/>
</dbReference>
<dbReference type="Pfam" id="PF02633">
    <property type="entry name" value="Creatininase"/>
    <property type="match status" value="1"/>
</dbReference>
<dbReference type="GO" id="GO:0016811">
    <property type="term" value="F:hydrolase activity, acting on carbon-nitrogen (but not peptide) bonds, in linear amides"/>
    <property type="evidence" value="ECO:0007669"/>
    <property type="project" value="TreeGrafter"/>
</dbReference>
<dbReference type="GO" id="GO:0046872">
    <property type="term" value="F:metal ion binding"/>
    <property type="evidence" value="ECO:0007669"/>
    <property type="project" value="UniProtKB-KW"/>
</dbReference>
<dbReference type="AlphaFoldDB" id="I0WHN0"/>
<dbReference type="RefSeq" id="WP_008237318.1">
    <property type="nucleotide sequence ID" value="NZ_AJJU01000003.1"/>
</dbReference>
<dbReference type="OrthoDB" id="9801445at2"/>
<dbReference type="Gene3D" id="3.40.50.10310">
    <property type="entry name" value="Creatininase"/>
    <property type="match status" value="1"/>
</dbReference>
<dbReference type="PANTHER" id="PTHR35005">
    <property type="entry name" value="3-DEHYDRO-SCYLLO-INOSOSE HYDROLASE"/>
    <property type="match status" value="1"/>
</dbReference>
<protein>
    <submittedName>
        <fullName evidence="6">Creatinine amidohydrolase</fullName>
    </submittedName>
</protein>
<dbReference type="PANTHER" id="PTHR35005:SF1">
    <property type="entry name" value="2-AMINO-5-FORMYLAMINO-6-RIBOSYLAMINOPYRIMIDIN-4(3H)-ONE 5'-MONOPHOSPHATE DEFORMYLASE"/>
    <property type="match status" value="1"/>
</dbReference>
<evidence type="ECO:0000256" key="2">
    <source>
        <dbReference type="ARBA" id="ARBA00022723"/>
    </source>
</evidence>
<accession>I0WHN0</accession>
<evidence type="ECO:0000256" key="5">
    <source>
        <dbReference type="ARBA" id="ARBA00024029"/>
    </source>
</evidence>
<proteinExistence type="inferred from homology"/>
<dbReference type="eggNOG" id="COG1402">
    <property type="taxonomic scope" value="Bacteria"/>
</dbReference>
<sequence>MRPYILSETTWKTVKESNFDLAILPWGATEVHNYHLPYATDTLLADAIAAQAAKQAWEQGSRCIVLPAIPYGVNTGQIDVKLCMNMNPSTQLAVLSDITHVLDYHNINKLLIINAHGGNDFKPLIRELSLKYPKVFIAATNWWNASNANEVFDEPGDHAGELETSMIQFITPRLMLPIEEAGNGFTKQFSIKGLQEGWVIAQRHWPSISQDTGVGNPIKATPEKGKIFFEKTTQAIADFIIQLSNTDLSNLYKDL</sequence>
<dbReference type="EMBL" id="AJJU01000003">
    <property type="protein sequence ID" value="EID75896.1"/>
    <property type="molecule type" value="Genomic_DNA"/>
</dbReference>
<keyword evidence="2" id="KW-0479">Metal-binding</keyword>
<evidence type="ECO:0000256" key="3">
    <source>
        <dbReference type="ARBA" id="ARBA00022801"/>
    </source>
</evidence>
<keyword evidence="7" id="KW-1185">Reference proteome</keyword>
<evidence type="ECO:0000313" key="6">
    <source>
        <dbReference type="EMBL" id="EID75896.1"/>
    </source>
</evidence>
<organism evidence="6 7">
    <name type="scientific">Imtechella halotolerans K1</name>
    <dbReference type="NCBI Taxonomy" id="946077"/>
    <lineage>
        <taxon>Bacteria</taxon>
        <taxon>Pseudomonadati</taxon>
        <taxon>Bacteroidota</taxon>
        <taxon>Flavobacteriia</taxon>
        <taxon>Flavobacteriales</taxon>
        <taxon>Flavobacteriaceae</taxon>
        <taxon>Imtechella</taxon>
    </lineage>
</organism>
<name>I0WHN0_9FLAO</name>
<keyword evidence="4" id="KW-0862">Zinc</keyword>
<comment type="cofactor">
    <cofactor evidence="1">
        <name>Zn(2+)</name>
        <dbReference type="ChEBI" id="CHEBI:29105"/>
    </cofactor>
</comment>
<dbReference type="PATRIC" id="fig|946077.3.peg.626"/>
<reference evidence="6 7" key="1">
    <citation type="journal article" date="2012" name="J. Bacteriol.">
        <title>Genome Sequence of the Halotolerant Bacterium Imtechella halotolerans K1T.</title>
        <authorList>
            <person name="Kumar S."/>
            <person name="Vikram S."/>
            <person name="Subramanian S."/>
            <person name="Raghava G.P."/>
            <person name="Pinnaka A.K."/>
        </authorList>
    </citation>
    <scope>NUCLEOTIDE SEQUENCE [LARGE SCALE GENOMIC DNA]</scope>
    <source>
        <strain evidence="6 7">K1</strain>
    </source>
</reference>
<evidence type="ECO:0000313" key="7">
    <source>
        <dbReference type="Proteomes" id="UP000005938"/>
    </source>
</evidence>
<evidence type="ECO:0000256" key="4">
    <source>
        <dbReference type="ARBA" id="ARBA00022833"/>
    </source>
</evidence>
<evidence type="ECO:0000256" key="1">
    <source>
        <dbReference type="ARBA" id="ARBA00001947"/>
    </source>
</evidence>
<comment type="similarity">
    <text evidence="5">Belongs to the creatininase superfamily.</text>
</comment>